<keyword evidence="5" id="KW-0456">Lyase</keyword>
<dbReference type="InterPro" id="IPR010111">
    <property type="entry name" value="Kynureninase"/>
</dbReference>
<evidence type="ECO:0000313" key="5">
    <source>
        <dbReference type="EMBL" id="AFY95277.1"/>
    </source>
</evidence>
<dbReference type="eggNOG" id="COG0520">
    <property type="taxonomic scope" value="Bacteria"/>
</dbReference>
<protein>
    <submittedName>
        <fullName evidence="5">Selenocysteine lyase</fullName>
    </submittedName>
</protein>
<accession>K9UJM6</accession>
<name>K9UJM6_CHAP6</name>
<dbReference type="AlphaFoldDB" id="K9UJM6"/>
<keyword evidence="1" id="KW-0662">Pyridine nucleotide biosynthesis</keyword>
<dbReference type="RefSeq" id="WP_015161384.1">
    <property type="nucleotide sequence ID" value="NC_019697.1"/>
</dbReference>
<evidence type="ECO:0000313" key="6">
    <source>
        <dbReference type="Proteomes" id="UP000010366"/>
    </source>
</evidence>
<dbReference type="PANTHER" id="PTHR14084">
    <property type="entry name" value="KYNURENINASE"/>
    <property type="match status" value="1"/>
</dbReference>
<dbReference type="GO" id="GO:0009435">
    <property type="term" value="P:NAD+ biosynthetic process"/>
    <property type="evidence" value="ECO:0007669"/>
    <property type="project" value="InterPro"/>
</dbReference>
<dbReference type="HOGENOM" id="CLU_003433_2_1_3"/>
<evidence type="ECO:0000256" key="1">
    <source>
        <dbReference type="ARBA" id="ARBA00022642"/>
    </source>
</evidence>
<keyword evidence="3" id="KW-0663">Pyridoxal phosphate</keyword>
<dbReference type="GO" id="GO:0043420">
    <property type="term" value="P:anthranilate metabolic process"/>
    <property type="evidence" value="ECO:0007669"/>
    <property type="project" value="TreeGrafter"/>
</dbReference>
<evidence type="ECO:0000259" key="4">
    <source>
        <dbReference type="Pfam" id="PF00266"/>
    </source>
</evidence>
<dbReference type="EMBL" id="CP003600">
    <property type="protein sequence ID" value="AFY95277.1"/>
    <property type="molecule type" value="Genomic_DNA"/>
</dbReference>
<dbReference type="Pfam" id="PF00266">
    <property type="entry name" value="Aminotran_5"/>
    <property type="match status" value="1"/>
</dbReference>
<feature type="domain" description="Aminotransferase class V" evidence="4">
    <location>
        <begin position="56"/>
        <end position="347"/>
    </location>
</feature>
<reference evidence="5 6" key="1">
    <citation type="submission" date="2012-05" db="EMBL/GenBank/DDBJ databases">
        <title>Finished chromosome of genome of Chamaesiphon sp. PCC 6605.</title>
        <authorList>
            <consortium name="US DOE Joint Genome Institute"/>
            <person name="Gugger M."/>
            <person name="Coursin T."/>
            <person name="Rippka R."/>
            <person name="Tandeau De Marsac N."/>
            <person name="Huntemann M."/>
            <person name="Wei C.-L."/>
            <person name="Han J."/>
            <person name="Detter J.C."/>
            <person name="Han C."/>
            <person name="Tapia R."/>
            <person name="Chen A."/>
            <person name="Kyrpides N."/>
            <person name="Mavromatis K."/>
            <person name="Markowitz V."/>
            <person name="Szeto E."/>
            <person name="Ivanova N."/>
            <person name="Pagani I."/>
            <person name="Pati A."/>
            <person name="Goodwin L."/>
            <person name="Nordberg H.P."/>
            <person name="Cantor M.N."/>
            <person name="Hua S.X."/>
            <person name="Woyke T."/>
            <person name="Kerfeld C.A."/>
        </authorList>
    </citation>
    <scope>NUCLEOTIDE SEQUENCE [LARGE SCALE GENOMIC DNA]</scope>
    <source>
        <strain evidence="6">ATCC 27169 / PCC 6605</strain>
    </source>
</reference>
<dbReference type="STRING" id="1173020.Cha6605_4341"/>
<dbReference type="Proteomes" id="UP000010366">
    <property type="component" value="Chromosome"/>
</dbReference>
<keyword evidence="2" id="KW-0378">Hydrolase</keyword>
<dbReference type="SUPFAM" id="SSF53383">
    <property type="entry name" value="PLP-dependent transferases"/>
    <property type="match status" value="1"/>
</dbReference>
<dbReference type="InterPro" id="IPR000192">
    <property type="entry name" value="Aminotrans_V_dom"/>
</dbReference>
<keyword evidence="6" id="KW-1185">Reference proteome</keyword>
<dbReference type="InterPro" id="IPR015422">
    <property type="entry name" value="PyrdxlP-dep_Trfase_small"/>
</dbReference>
<proteinExistence type="predicted"/>
<gene>
    <name evidence="5" type="ORF">Cha6605_4341</name>
</gene>
<evidence type="ECO:0000256" key="3">
    <source>
        <dbReference type="ARBA" id="ARBA00022898"/>
    </source>
</evidence>
<dbReference type="InterPro" id="IPR015421">
    <property type="entry name" value="PyrdxlP-dep_Trfase_major"/>
</dbReference>
<dbReference type="GO" id="GO:0030170">
    <property type="term" value="F:pyridoxal phosphate binding"/>
    <property type="evidence" value="ECO:0007669"/>
    <property type="project" value="InterPro"/>
</dbReference>
<dbReference type="InterPro" id="IPR015424">
    <property type="entry name" value="PyrdxlP-dep_Trfase"/>
</dbReference>
<dbReference type="GO" id="GO:0005737">
    <property type="term" value="C:cytoplasm"/>
    <property type="evidence" value="ECO:0007669"/>
    <property type="project" value="InterPro"/>
</dbReference>
<dbReference type="GO" id="GO:0016829">
    <property type="term" value="F:lyase activity"/>
    <property type="evidence" value="ECO:0007669"/>
    <property type="project" value="UniProtKB-KW"/>
</dbReference>
<sequence>MPVSDFTTLRKKFPLLEQRNYLATHTLGPLPQEAFLDIEAYIQSLYLGKRAFALLQERYEEMFHLIETLINAPTGSVAITASTTAAQAAIAAAIQPNAKRNRIIITDLDFPSGRYLWKSQVQRGFEIIEIKASERMQIETSDVMDRIDDRVAVVALSLVSYINSACLDIKPIIEAAHAAGAIVILDAYQAVGVLPIDVISLGADVVLGGMNKWLCGGIGLAFAYINSSLSEQLDPVYPGWFSHLQPTAFAATFVPAVGARRFQQGTPSFEPIYTSRAGLLFAIEVGVKQIHQRNIELTTYLMECADANGITINTPRSAHHRGGTVCLEVNRAEIVVQKLAALGIDVDSRSSQRIRVSPHCCNTEQECQQLIESVVELTQRDKILL</sequence>
<dbReference type="KEGG" id="cmp:Cha6605_4341"/>
<dbReference type="GO" id="GO:0019441">
    <property type="term" value="P:L-tryptophan catabolic process to kynurenine"/>
    <property type="evidence" value="ECO:0007669"/>
    <property type="project" value="TreeGrafter"/>
</dbReference>
<dbReference type="OrthoDB" id="9804366at2"/>
<organism evidence="5 6">
    <name type="scientific">Chamaesiphon minutus (strain ATCC 27169 / PCC 6605)</name>
    <dbReference type="NCBI Taxonomy" id="1173020"/>
    <lineage>
        <taxon>Bacteria</taxon>
        <taxon>Bacillati</taxon>
        <taxon>Cyanobacteriota</taxon>
        <taxon>Cyanophyceae</taxon>
        <taxon>Gomontiellales</taxon>
        <taxon>Chamaesiphonaceae</taxon>
        <taxon>Chamaesiphon</taxon>
    </lineage>
</organism>
<dbReference type="Gene3D" id="3.90.1150.10">
    <property type="entry name" value="Aspartate Aminotransferase, domain 1"/>
    <property type="match status" value="1"/>
</dbReference>
<dbReference type="PANTHER" id="PTHR14084:SF0">
    <property type="entry name" value="KYNURENINASE"/>
    <property type="match status" value="1"/>
</dbReference>
<dbReference type="Gene3D" id="3.40.640.10">
    <property type="entry name" value="Type I PLP-dependent aspartate aminotransferase-like (Major domain)"/>
    <property type="match status" value="1"/>
</dbReference>
<dbReference type="GO" id="GO:0030429">
    <property type="term" value="F:kynureninase activity"/>
    <property type="evidence" value="ECO:0007669"/>
    <property type="project" value="InterPro"/>
</dbReference>
<evidence type="ECO:0000256" key="2">
    <source>
        <dbReference type="ARBA" id="ARBA00022801"/>
    </source>
</evidence>